<keyword evidence="9" id="KW-1185">Reference proteome</keyword>
<evidence type="ECO:0000259" key="7">
    <source>
        <dbReference type="Pfam" id="PF14821"/>
    </source>
</evidence>
<reference evidence="8 9" key="1">
    <citation type="submission" date="2019-08" db="EMBL/GenBank/DDBJ databases">
        <title>In-depth cultivation of the pig gut microbiome towards novel bacterial diversity and tailored functional studies.</title>
        <authorList>
            <person name="Wylensek D."/>
            <person name="Hitch T.C.A."/>
            <person name="Clavel T."/>
        </authorList>
    </citation>
    <scope>NUCLEOTIDE SEQUENCE [LARGE SCALE GENOMIC DNA]</scope>
    <source>
        <strain evidence="8 9">WCA-383-APC-5B</strain>
    </source>
</reference>
<dbReference type="GO" id="GO:0005737">
    <property type="term" value="C:cytoplasm"/>
    <property type="evidence" value="ECO:0007669"/>
    <property type="project" value="TreeGrafter"/>
</dbReference>
<dbReference type="AlphaFoldDB" id="A0A7X2MZI1"/>
<evidence type="ECO:0000313" key="9">
    <source>
        <dbReference type="Proteomes" id="UP000460287"/>
    </source>
</evidence>
<gene>
    <name evidence="8" type="ORF">FYJ33_11190</name>
</gene>
<keyword evidence="8" id="KW-0456">Lyase</keyword>
<dbReference type="InterPro" id="IPR037158">
    <property type="entry name" value="Thr_synth_N_sf"/>
</dbReference>
<dbReference type="InterPro" id="IPR029144">
    <property type="entry name" value="Thr_synth_N"/>
</dbReference>
<dbReference type="NCBIfam" id="TIGR00260">
    <property type="entry name" value="thrC"/>
    <property type="match status" value="1"/>
</dbReference>
<sequence length="498" mass="56295">MLYKSTRGSTEVVNSNEAILKGLCDDGGLFVPVKFPEVQLPLSKMINFSYKETASYIFQIFFDEFSVEEINKIVDDSYDNKFSVNDMVNLTKADDAFFIELYHGPTSAFKDMALSALPHLMTESGKKISLDKELVILTATSGDTGKAALEGFSDVEGTKIVVFYPEKGVSNMQKLQMTTQEGKNVKVFGIKGNFDDAQRAVKTIFTDSALRKEMNEKGRIFSSANSINIGRLIPQVVYYVYSYLQLVKKHEINLNDKINIVVPCGNFGNILASYYSMKLGIPVNKFICASNKNNVLTDFFKTGFYDAKREMYTTVSPSMDILVSSNLERYIYEISGENETFVKDSMDSLQKYGHFEITDKFKKSLDKFYAGFCSDSDTLKAINEMYESHNYLIDTHTAVAYKVYKDYVAETSDNTKTLIASTASPYKFSESVLKALSLNEEDLTPFEMMDKLYKNTNVKIPKNLSNLKNKKVIHDEVIDKSTIITNLKKYLESGEQDD</sequence>
<evidence type="ECO:0000256" key="3">
    <source>
        <dbReference type="ARBA" id="ARBA00022898"/>
    </source>
</evidence>
<dbReference type="PANTHER" id="PTHR43515">
    <property type="entry name" value="THREONINE SYNTHASE-LIKE 1"/>
    <property type="match status" value="1"/>
</dbReference>
<accession>A0A7X2MZI1</accession>
<dbReference type="EC" id="4.2.3.1" evidence="4"/>
<dbReference type="EMBL" id="VULX01000018">
    <property type="protein sequence ID" value="MSR91948.1"/>
    <property type="molecule type" value="Genomic_DNA"/>
</dbReference>
<proteinExistence type="inferred from homology"/>
<dbReference type="InterPro" id="IPR004450">
    <property type="entry name" value="Thr_synthase-like"/>
</dbReference>
<dbReference type="InterPro" id="IPR001926">
    <property type="entry name" value="TrpB-like_PALP"/>
</dbReference>
<evidence type="ECO:0000256" key="4">
    <source>
        <dbReference type="NCBIfam" id="TIGR00260"/>
    </source>
</evidence>
<feature type="domain" description="Tryptophan synthase beta chain-like PALP" evidence="6">
    <location>
        <begin position="102"/>
        <end position="412"/>
    </location>
</feature>
<dbReference type="Pfam" id="PF14821">
    <property type="entry name" value="Thr_synth_N"/>
    <property type="match status" value="1"/>
</dbReference>
<dbReference type="GO" id="GO:0009088">
    <property type="term" value="P:threonine biosynthetic process"/>
    <property type="evidence" value="ECO:0007669"/>
    <property type="project" value="UniProtKB-UniRule"/>
</dbReference>
<keyword evidence="3 5" id="KW-0663">Pyridoxal phosphate</keyword>
<dbReference type="CDD" id="cd01560">
    <property type="entry name" value="Thr-synth_2"/>
    <property type="match status" value="1"/>
</dbReference>
<dbReference type="Gene3D" id="3.90.1380.10">
    <property type="entry name" value="Threonine synthase, N-terminal domain"/>
    <property type="match status" value="1"/>
</dbReference>
<name>A0A7X2MZI1_9CLOT</name>
<feature type="domain" description="Threonine synthase N-terminal" evidence="7">
    <location>
        <begin position="3"/>
        <end position="78"/>
    </location>
</feature>
<dbReference type="PANTHER" id="PTHR43515:SF1">
    <property type="entry name" value="THREONINE SYNTHASE-LIKE 1"/>
    <property type="match status" value="1"/>
</dbReference>
<evidence type="ECO:0000256" key="2">
    <source>
        <dbReference type="ARBA" id="ARBA00005517"/>
    </source>
</evidence>
<dbReference type="SUPFAM" id="SSF53686">
    <property type="entry name" value="Tryptophan synthase beta subunit-like PLP-dependent enzymes"/>
    <property type="match status" value="1"/>
</dbReference>
<evidence type="ECO:0000313" key="8">
    <source>
        <dbReference type="EMBL" id="MSR91948.1"/>
    </source>
</evidence>
<comment type="cofactor">
    <cofactor evidence="1 5">
        <name>pyridoxal 5'-phosphate</name>
        <dbReference type="ChEBI" id="CHEBI:597326"/>
    </cofactor>
</comment>
<comment type="caution">
    <text evidence="8">The sequence shown here is derived from an EMBL/GenBank/DDBJ whole genome shotgun (WGS) entry which is preliminary data.</text>
</comment>
<dbReference type="RefSeq" id="WP_154531849.1">
    <property type="nucleotide sequence ID" value="NZ_JAQXTV010000250.1"/>
</dbReference>
<evidence type="ECO:0000259" key="6">
    <source>
        <dbReference type="Pfam" id="PF00291"/>
    </source>
</evidence>
<dbReference type="Gene3D" id="3.40.50.1100">
    <property type="match status" value="2"/>
</dbReference>
<feature type="modified residue" description="N6-(pyridoxal phosphate)lysine" evidence="5">
    <location>
        <position position="110"/>
    </location>
</feature>
<dbReference type="Proteomes" id="UP000460287">
    <property type="component" value="Unassembled WGS sequence"/>
</dbReference>
<dbReference type="GO" id="GO:0004795">
    <property type="term" value="F:threonine synthase activity"/>
    <property type="evidence" value="ECO:0007669"/>
    <property type="project" value="UniProtKB-UniRule"/>
</dbReference>
<dbReference type="Pfam" id="PF00291">
    <property type="entry name" value="PALP"/>
    <property type="match status" value="1"/>
</dbReference>
<protein>
    <recommendedName>
        <fullName evidence="4">Threonine synthase</fullName>
        <ecNumber evidence="4">4.2.3.1</ecNumber>
    </recommendedName>
</protein>
<comment type="similarity">
    <text evidence="2">Belongs to the threonine synthase family.</text>
</comment>
<dbReference type="InterPro" id="IPR036052">
    <property type="entry name" value="TrpB-like_PALP_sf"/>
</dbReference>
<evidence type="ECO:0000256" key="1">
    <source>
        <dbReference type="ARBA" id="ARBA00001933"/>
    </source>
</evidence>
<organism evidence="8 9">
    <name type="scientific">Inconstantimicrobium porci</name>
    <dbReference type="NCBI Taxonomy" id="2652291"/>
    <lineage>
        <taxon>Bacteria</taxon>
        <taxon>Bacillati</taxon>
        <taxon>Bacillota</taxon>
        <taxon>Clostridia</taxon>
        <taxon>Eubacteriales</taxon>
        <taxon>Clostridiaceae</taxon>
        <taxon>Inconstantimicrobium</taxon>
    </lineage>
</organism>
<evidence type="ECO:0000256" key="5">
    <source>
        <dbReference type="PIRSR" id="PIRSR604450-51"/>
    </source>
</evidence>